<evidence type="ECO:0000313" key="3">
    <source>
        <dbReference type="EMBL" id="OTQ52175.1"/>
    </source>
</evidence>
<dbReference type="Pfam" id="PF07022">
    <property type="entry name" value="Phage_CI_repr"/>
    <property type="match status" value="1"/>
</dbReference>
<dbReference type="Proteomes" id="UP000194968">
    <property type="component" value="Unassembled WGS sequence"/>
</dbReference>
<comment type="caution">
    <text evidence="3">The sequence shown here is derived from an EMBL/GenBank/DDBJ whole genome shotgun (WGS) entry which is preliminary data.</text>
</comment>
<evidence type="ECO:0000313" key="4">
    <source>
        <dbReference type="Proteomes" id="UP000194968"/>
    </source>
</evidence>
<protein>
    <submittedName>
        <fullName evidence="3">Uncharacterized protein</fullName>
    </submittedName>
</protein>
<dbReference type="RefSeq" id="WP_086320064.1">
    <property type="nucleotide sequence ID" value="NZ_NASD01000027.1"/>
</dbReference>
<evidence type="ECO:0000259" key="2">
    <source>
        <dbReference type="Pfam" id="PF09851"/>
    </source>
</evidence>
<reference evidence="3 4" key="1">
    <citation type="submission" date="2017-03" db="EMBL/GenBank/DDBJ databases">
        <title>Comparative genomics of honeybee gut symbionts reveal geographically distinct and subgroup specific antibiotic resistance.</title>
        <authorList>
            <person name="Ludvigsen J."/>
            <person name="Porcellato D."/>
            <person name="Labee-Lund T.M."/>
            <person name="Amdam G.V."/>
            <person name="Rudi K."/>
        </authorList>
    </citation>
    <scope>NUCLEOTIDE SEQUENCE [LARGE SCALE GENOMIC DNA]</scope>
    <source>
        <strain evidence="3 4">A-4-12</strain>
    </source>
</reference>
<dbReference type="OrthoDB" id="7067028at2"/>
<evidence type="ECO:0000259" key="1">
    <source>
        <dbReference type="Pfam" id="PF07022"/>
    </source>
</evidence>
<proteinExistence type="predicted"/>
<feature type="domain" description="SHOCT" evidence="2">
    <location>
        <begin position="91"/>
        <end position="117"/>
    </location>
</feature>
<dbReference type="AlphaFoldDB" id="A0A242NWM6"/>
<dbReference type="Pfam" id="PF09851">
    <property type="entry name" value="SHOCT"/>
    <property type="match status" value="1"/>
</dbReference>
<dbReference type="EMBL" id="NASK01000074">
    <property type="protein sequence ID" value="OTQ52175.1"/>
    <property type="molecule type" value="Genomic_DNA"/>
</dbReference>
<feature type="domain" description="Bacteriophage CI repressor N-terminal" evidence="1">
    <location>
        <begin position="12"/>
        <end position="74"/>
    </location>
</feature>
<dbReference type="GO" id="GO:0003677">
    <property type="term" value="F:DNA binding"/>
    <property type="evidence" value="ECO:0007669"/>
    <property type="project" value="InterPro"/>
</dbReference>
<dbReference type="InterPro" id="IPR018649">
    <property type="entry name" value="SHOCT"/>
</dbReference>
<name>A0A242NWM6_9GAMM</name>
<dbReference type="InterPro" id="IPR010982">
    <property type="entry name" value="Lambda_DNA-bd_dom_sf"/>
</dbReference>
<organism evidence="3 4">
    <name type="scientific">Gilliamella apis</name>
    <dbReference type="NCBI Taxonomy" id="1970738"/>
    <lineage>
        <taxon>Bacteria</taxon>
        <taxon>Pseudomonadati</taxon>
        <taxon>Pseudomonadota</taxon>
        <taxon>Gammaproteobacteria</taxon>
        <taxon>Orbales</taxon>
        <taxon>Orbaceae</taxon>
        <taxon>Gilliamella</taxon>
    </lineage>
</organism>
<sequence>MQVNFDSGGAVVIDRIIKAYGFRTKLQLCKHFGTTSANLSLRYKRDFFPSDWVIRCMAETGASLEWLANGEGELLPNEKTKEAVLTDETLEKLERLANLKEKGAITDQEFNELKAKLI</sequence>
<accession>A0A242NWM6</accession>
<dbReference type="GO" id="GO:0045892">
    <property type="term" value="P:negative regulation of DNA-templated transcription"/>
    <property type="evidence" value="ECO:0007669"/>
    <property type="project" value="InterPro"/>
</dbReference>
<dbReference type="InterPro" id="IPR010744">
    <property type="entry name" value="Phage_CI_N"/>
</dbReference>
<dbReference type="Gene3D" id="1.10.260.40">
    <property type="entry name" value="lambda repressor-like DNA-binding domains"/>
    <property type="match status" value="1"/>
</dbReference>
<gene>
    <name evidence="3" type="ORF">B6D06_02175</name>
</gene>